<evidence type="ECO:0000313" key="5">
    <source>
        <dbReference type="Proteomes" id="UP000078529"/>
    </source>
</evidence>
<evidence type="ECO:0000313" key="3">
    <source>
        <dbReference type="EMBL" id="KTR02678.1"/>
    </source>
</evidence>
<dbReference type="Proteomes" id="UP000078272">
    <property type="component" value="Unassembled WGS sequence"/>
</dbReference>
<dbReference type="EMBL" id="LDQA01000069">
    <property type="protein sequence ID" value="KTR02678.1"/>
    <property type="molecule type" value="Genomic_DNA"/>
</dbReference>
<protein>
    <submittedName>
        <fullName evidence="2">Uncharacterized protein</fullName>
    </submittedName>
</protein>
<sequence>MIVFGTEGPIAMRTPNYNFERQERDKAKAAKKAEKAAAKKAKSGSAANLNDESETLPETSSSSAS</sequence>
<evidence type="ECO:0000313" key="4">
    <source>
        <dbReference type="Proteomes" id="UP000078272"/>
    </source>
</evidence>
<comment type="caution">
    <text evidence="2">The sequence shown here is derived from an EMBL/GenBank/DDBJ whole genome shotgun (WGS) entry which is preliminary data.</text>
</comment>
<evidence type="ECO:0000313" key="2">
    <source>
        <dbReference type="EMBL" id="KTQ85680.1"/>
    </source>
</evidence>
<feature type="region of interest" description="Disordered" evidence="1">
    <location>
        <begin position="15"/>
        <end position="65"/>
    </location>
</feature>
<feature type="compositionally biased region" description="Low complexity" evidence="1">
    <location>
        <begin position="56"/>
        <end position="65"/>
    </location>
</feature>
<dbReference type="AlphaFoldDB" id="A0A175R678"/>
<keyword evidence="5" id="KW-1185">Reference proteome</keyword>
<reference evidence="4 5" key="1">
    <citation type="journal article" date="2016" name="Front. Microbiol.">
        <title>Genomic Resource of Rice Seed Associated Bacteria.</title>
        <authorList>
            <person name="Midha S."/>
            <person name="Bansal K."/>
            <person name="Sharma S."/>
            <person name="Kumar N."/>
            <person name="Patil P.P."/>
            <person name="Chaudhry V."/>
            <person name="Patil P.B."/>
        </authorList>
    </citation>
    <scope>NUCLEOTIDE SEQUENCE [LARGE SCALE GENOMIC DNA]</scope>
    <source>
        <strain evidence="2 4">NS226</strain>
        <strain evidence="3 5">NS365</strain>
    </source>
</reference>
<dbReference type="STRING" id="401562.NS365_20705"/>
<accession>A0A175R678</accession>
<feature type="compositionally biased region" description="Basic and acidic residues" evidence="1">
    <location>
        <begin position="20"/>
        <end position="37"/>
    </location>
</feature>
<evidence type="ECO:0000256" key="1">
    <source>
        <dbReference type="SAM" id="MobiDB-lite"/>
    </source>
</evidence>
<dbReference type="EMBL" id="LDPZ01000054">
    <property type="protein sequence ID" value="KTQ85680.1"/>
    <property type="molecule type" value="Genomic_DNA"/>
</dbReference>
<name>A0A175R678_9HYPH</name>
<proteinExistence type="predicted"/>
<dbReference type="Proteomes" id="UP000078529">
    <property type="component" value="Unassembled WGS sequence"/>
</dbReference>
<dbReference type="PATRIC" id="fig|401562.3.peg.3946"/>
<gene>
    <name evidence="2" type="ORF">NS226_19170</name>
    <name evidence="3" type="ORF">NS365_20705</name>
</gene>
<organism evidence="2 4">
    <name type="scientific">Aureimonas ureilytica</name>
    <dbReference type="NCBI Taxonomy" id="401562"/>
    <lineage>
        <taxon>Bacteria</taxon>
        <taxon>Pseudomonadati</taxon>
        <taxon>Pseudomonadota</taxon>
        <taxon>Alphaproteobacteria</taxon>
        <taxon>Hyphomicrobiales</taxon>
        <taxon>Aurantimonadaceae</taxon>
        <taxon>Aureimonas</taxon>
    </lineage>
</organism>